<gene>
    <name evidence="1" type="ORF">BDA99DRAFT_534810</name>
</gene>
<sequence>MRNPTDPKAPTIITAAAASSSTSPWNELLTLATVATNALTNKSFDKGLHSHQLLFIHLLIDMSTYWKCVRTYGPIKDATQRNLKKHVLYQRIQLDIVEQEKIYSMQGNQKRIIEILEKGLDHVPSKDSLLYHPEARKKQSQGMSFVYIGKEVHVDFDHELSIKDEAHLMLPLTSTYIQDLSQWGPEYFRIFHPKLTHIDSKA</sequence>
<proteinExistence type="predicted"/>
<comment type="caution">
    <text evidence="1">The sequence shown here is derived from an EMBL/GenBank/DDBJ whole genome shotgun (WGS) entry which is preliminary data.</text>
</comment>
<keyword evidence="2" id="KW-1185">Reference proteome</keyword>
<dbReference type="AlphaFoldDB" id="A0AAD5K698"/>
<protein>
    <submittedName>
        <fullName evidence="1">Uncharacterized protein</fullName>
    </submittedName>
</protein>
<reference evidence="1" key="1">
    <citation type="journal article" date="2022" name="IScience">
        <title>Evolution of zygomycete secretomes and the origins of terrestrial fungal ecologies.</title>
        <authorList>
            <person name="Chang Y."/>
            <person name="Wang Y."/>
            <person name="Mondo S."/>
            <person name="Ahrendt S."/>
            <person name="Andreopoulos W."/>
            <person name="Barry K."/>
            <person name="Beard J."/>
            <person name="Benny G.L."/>
            <person name="Blankenship S."/>
            <person name="Bonito G."/>
            <person name="Cuomo C."/>
            <person name="Desiro A."/>
            <person name="Gervers K.A."/>
            <person name="Hundley H."/>
            <person name="Kuo A."/>
            <person name="LaButti K."/>
            <person name="Lang B.F."/>
            <person name="Lipzen A."/>
            <person name="O'Donnell K."/>
            <person name="Pangilinan J."/>
            <person name="Reynolds N."/>
            <person name="Sandor L."/>
            <person name="Smith M.E."/>
            <person name="Tsang A."/>
            <person name="Grigoriev I.V."/>
            <person name="Stajich J.E."/>
            <person name="Spatafora J.W."/>
        </authorList>
    </citation>
    <scope>NUCLEOTIDE SEQUENCE</scope>
    <source>
        <strain evidence="1">RSA 2281</strain>
    </source>
</reference>
<name>A0AAD5K698_9FUNG</name>
<evidence type="ECO:0000313" key="1">
    <source>
        <dbReference type="EMBL" id="KAI9270698.1"/>
    </source>
</evidence>
<reference evidence="1" key="2">
    <citation type="submission" date="2023-02" db="EMBL/GenBank/DDBJ databases">
        <authorList>
            <consortium name="DOE Joint Genome Institute"/>
            <person name="Mondo S.J."/>
            <person name="Chang Y."/>
            <person name="Wang Y."/>
            <person name="Ahrendt S."/>
            <person name="Andreopoulos W."/>
            <person name="Barry K."/>
            <person name="Beard J."/>
            <person name="Benny G.L."/>
            <person name="Blankenship S."/>
            <person name="Bonito G."/>
            <person name="Cuomo C."/>
            <person name="Desiro A."/>
            <person name="Gervers K.A."/>
            <person name="Hundley H."/>
            <person name="Kuo A."/>
            <person name="LaButti K."/>
            <person name="Lang B.F."/>
            <person name="Lipzen A."/>
            <person name="O'Donnell K."/>
            <person name="Pangilinan J."/>
            <person name="Reynolds N."/>
            <person name="Sandor L."/>
            <person name="Smith M.W."/>
            <person name="Tsang A."/>
            <person name="Grigoriev I.V."/>
            <person name="Stajich J.E."/>
            <person name="Spatafora J.W."/>
        </authorList>
    </citation>
    <scope>NUCLEOTIDE SEQUENCE</scope>
    <source>
        <strain evidence="1">RSA 2281</strain>
    </source>
</reference>
<accession>A0AAD5K698</accession>
<evidence type="ECO:0000313" key="2">
    <source>
        <dbReference type="Proteomes" id="UP001209540"/>
    </source>
</evidence>
<organism evidence="1 2">
    <name type="scientific">Phascolomyces articulosus</name>
    <dbReference type="NCBI Taxonomy" id="60185"/>
    <lineage>
        <taxon>Eukaryota</taxon>
        <taxon>Fungi</taxon>
        <taxon>Fungi incertae sedis</taxon>
        <taxon>Mucoromycota</taxon>
        <taxon>Mucoromycotina</taxon>
        <taxon>Mucoromycetes</taxon>
        <taxon>Mucorales</taxon>
        <taxon>Lichtheimiaceae</taxon>
        <taxon>Phascolomyces</taxon>
    </lineage>
</organism>
<dbReference type="Proteomes" id="UP001209540">
    <property type="component" value="Unassembled WGS sequence"/>
</dbReference>
<dbReference type="EMBL" id="JAIXMP010000007">
    <property type="protein sequence ID" value="KAI9270698.1"/>
    <property type="molecule type" value="Genomic_DNA"/>
</dbReference>